<comment type="similarity">
    <text evidence="4">Belongs to the ropporin family.</text>
</comment>
<keyword evidence="2" id="KW-0969">Cilium</keyword>
<feature type="non-terminal residue" evidence="5">
    <location>
        <position position="194"/>
    </location>
</feature>
<dbReference type="CDD" id="cd22985">
    <property type="entry name" value="DD_CrRSP11-like"/>
    <property type="match status" value="1"/>
</dbReference>
<protein>
    <recommendedName>
        <fullName evidence="7">RIIa domain-containing protein</fullName>
    </recommendedName>
</protein>
<evidence type="ECO:0000256" key="4">
    <source>
        <dbReference type="ARBA" id="ARBA00035651"/>
    </source>
</evidence>
<proteinExistence type="inferred from homology"/>
<reference evidence="5 6" key="1">
    <citation type="submission" date="2016-07" db="EMBL/GenBank/DDBJ databases">
        <title>Pervasive Adenine N6-methylation of Active Genes in Fungi.</title>
        <authorList>
            <consortium name="DOE Joint Genome Institute"/>
            <person name="Mondo S.J."/>
            <person name="Dannebaum R.O."/>
            <person name="Kuo R.C."/>
            <person name="Labutti K."/>
            <person name="Haridas S."/>
            <person name="Kuo A."/>
            <person name="Salamov A."/>
            <person name="Ahrendt S.R."/>
            <person name="Lipzen A."/>
            <person name="Sullivan W."/>
            <person name="Andreopoulos W.B."/>
            <person name="Clum A."/>
            <person name="Lindquist E."/>
            <person name="Daum C."/>
            <person name="Ramamoorthy G.K."/>
            <person name="Gryganskyi A."/>
            <person name="Culley D."/>
            <person name="Magnuson J.K."/>
            <person name="James T.Y."/>
            <person name="O'Malley M.A."/>
            <person name="Stajich J.E."/>
            <person name="Spatafora J.W."/>
            <person name="Visel A."/>
            <person name="Grigoriev I.V."/>
        </authorList>
    </citation>
    <scope>NUCLEOTIDE SEQUENCE [LARGE SCALE GENOMIC DNA]</scope>
    <source>
        <strain evidence="5 6">PL171</strain>
    </source>
</reference>
<evidence type="ECO:0000313" key="6">
    <source>
        <dbReference type="Proteomes" id="UP000193411"/>
    </source>
</evidence>
<keyword evidence="3" id="KW-0966">Cell projection</keyword>
<evidence type="ECO:0000256" key="3">
    <source>
        <dbReference type="ARBA" id="ARBA00023273"/>
    </source>
</evidence>
<keyword evidence="2" id="KW-0282">Flagellum</keyword>
<evidence type="ECO:0008006" key="7">
    <source>
        <dbReference type="Google" id="ProtNLM"/>
    </source>
</evidence>
<dbReference type="SUPFAM" id="SSF47391">
    <property type="entry name" value="Dimerization-anchoring domain of cAMP-dependent PK regulatory subunit"/>
    <property type="match status" value="1"/>
</dbReference>
<comment type="caution">
    <text evidence="5">The sequence shown here is derived from an EMBL/GenBank/DDBJ whole genome shotgun (WGS) entry which is preliminary data.</text>
</comment>
<comment type="subcellular location">
    <subcellularLocation>
        <location evidence="1">Cell projection</location>
        <location evidence="1">Cilium</location>
        <location evidence="1">Flagellum</location>
    </subcellularLocation>
</comment>
<dbReference type="OrthoDB" id="10067602at2759"/>
<dbReference type="EMBL" id="MCFL01000032">
    <property type="protein sequence ID" value="ORZ33940.1"/>
    <property type="molecule type" value="Genomic_DNA"/>
</dbReference>
<dbReference type="Gene3D" id="1.20.890.10">
    <property type="entry name" value="cAMP-dependent protein kinase regulatory subunit, dimerization-anchoring domain"/>
    <property type="match status" value="1"/>
</dbReference>
<organism evidence="5 6">
    <name type="scientific">Catenaria anguillulae PL171</name>
    <dbReference type="NCBI Taxonomy" id="765915"/>
    <lineage>
        <taxon>Eukaryota</taxon>
        <taxon>Fungi</taxon>
        <taxon>Fungi incertae sedis</taxon>
        <taxon>Blastocladiomycota</taxon>
        <taxon>Blastocladiomycetes</taxon>
        <taxon>Blastocladiales</taxon>
        <taxon>Catenariaceae</taxon>
        <taxon>Catenaria</taxon>
    </lineage>
</organism>
<dbReference type="STRING" id="765915.A0A1Y2HH59"/>
<keyword evidence="6" id="KW-1185">Reference proteome</keyword>
<evidence type="ECO:0000256" key="2">
    <source>
        <dbReference type="ARBA" id="ARBA00022846"/>
    </source>
</evidence>
<dbReference type="AlphaFoldDB" id="A0A1Y2HH59"/>
<evidence type="ECO:0000256" key="1">
    <source>
        <dbReference type="ARBA" id="ARBA00004230"/>
    </source>
</evidence>
<dbReference type="GO" id="GO:0031514">
    <property type="term" value="C:motile cilium"/>
    <property type="evidence" value="ECO:0007669"/>
    <property type="project" value="UniProtKB-SubCell"/>
</dbReference>
<sequence length="194" mass="20988">MSLANADPIYSREQIIIPSAFPDILKDYSKHIIRTQPKDIIGASAEYFATLARQQSLGRQVHVSGISREQLETMYIKFHGKPPKLAREAINKIAEESLVSTQTVEEVFHVGTWPDGVAVNWADFWALCCTVAAGTLQATLLLIVDILASNGSVPSGPLSNAVQFLAKTEGSVSSDRVALCAAEMTMDGCVLILV</sequence>
<dbReference type="PANTHER" id="PTHR14952">
    <property type="entry name" value="ROPPORIN-1-LIKE PROTEIN"/>
    <property type="match status" value="1"/>
</dbReference>
<dbReference type="Proteomes" id="UP000193411">
    <property type="component" value="Unassembled WGS sequence"/>
</dbReference>
<accession>A0A1Y2HH59</accession>
<name>A0A1Y2HH59_9FUNG</name>
<evidence type="ECO:0000313" key="5">
    <source>
        <dbReference type="EMBL" id="ORZ33940.1"/>
    </source>
</evidence>
<dbReference type="PANTHER" id="PTHR14952:SF9">
    <property type="entry name" value="EF-HAND DOMAIN-CONTAINING PROTEIN"/>
    <property type="match status" value="1"/>
</dbReference>
<gene>
    <name evidence="5" type="ORF">BCR44DRAFT_118195</name>
</gene>